<dbReference type="GO" id="GO:0005975">
    <property type="term" value="P:carbohydrate metabolic process"/>
    <property type="evidence" value="ECO:0007669"/>
    <property type="project" value="InterPro"/>
</dbReference>
<dbReference type="InterPro" id="IPR052047">
    <property type="entry name" value="GH94_Enzymes"/>
</dbReference>
<feature type="domain" description="Glycosyl hydrolase 94 catalytic" evidence="3">
    <location>
        <begin position="1"/>
        <end position="102"/>
    </location>
</feature>
<keyword evidence="5" id="KW-1185">Reference proteome</keyword>
<keyword evidence="1" id="KW-0328">Glycosyltransferase</keyword>
<dbReference type="Pfam" id="PF17167">
    <property type="entry name" value="Glyco_hydro_94"/>
    <property type="match status" value="1"/>
</dbReference>
<reference evidence="4 5" key="1">
    <citation type="submission" date="2017-03" db="EMBL/GenBank/DDBJ databases">
        <title>Foreign affairs: Plasmid Transfer between Roseobacters and Rhizobia.</title>
        <authorList>
            <person name="Bartling P."/>
            <person name="Bunk B."/>
            <person name="Overmann J."/>
            <person name="Brinkmann H."/>
            <person name="Petersen J."/>
        </authorList>
    </citation>
    <scope>NUCLEOTIDE SEQUENCE [LARGE SCALE GENOMIC DNA]</scope>
    <source>
        <strain evidence="4 5">MACL11</strain>
        <plasmid evidence="5">Plasmid pmm593</plasmid>
    </source>
</reference>
<evidence type="ECO:0000256" key="2">
    <source>
        <dbReference type="ARBA" id="ARBA00022679"/>
    </source>
</evidence>
<dbReference type="PANTHER" id="PTHR37469:SF2">
    <property type="entry name" value="CELLOBIONIC ACID PHOSPHORYLASE"/>
    <property type="match status" value="1"/>
</dbReference>
<dbReference type="EMBL" id="CP020331">
    <property type="protein sequence ID" value="AQZ53829.1"/>
    <property type="molecule type" value="Genomic_DNA"/>
</dbReference>
<evidence type="ECO:0000256" key="1">
    <source>
        <dbReference type="ARBA" id="ARBA00022676"/>
    </source>
</evidence>
<evidence type="ECO:0000259" key="3">
    <source>
        <dbReference type="Pfam" id="PF17167"/>
    </source>
</evidence>
<proteinExistence type="predicted"/>
<name>A0A1U9Z7Y4_9HYPH</name>
<dbReference type="eggNOG" id="COG3459">
    <property type="taxonomic scope" value="Bacteria"/>
</dbReference>
<dbReference type="PANTHER" id="PTHR37469">
    <property type="entry name" value="CELLOBIONIC ACID PHOSPHORYLASE-RELATED"/>
    <property type="match status" value="1"/>
</dbReference>
<geneLocation type="plasmid" evidence="5">
    <name>pmm593</name>
</geneLocation>
<dbReference type="InterPro" id="IPR008928">
    <property type="entry name" value="6-hairpin_glycosidase_sf"/>
</dbReference>
<keyword evidence="2" id="KW-0808">Transferase</keyword>
<dbReference type="Proteomes" id="UP000191135">
    <property type="component" value="Plasmid pMM593"/>
</dbReference>
<dbReference type="KEGG" id="mmed:Mame_04537"/>
<dbReference type="SUPFAM" id="SSF48208">
    <property type="entry name" value="Six-hairpin glycosidases"/>
    <property type="match status" value="1"/>
</dbReference>
<evidence type="ECO:0000313" key="4">
    <source>
        <dbReference type="EMBL" id="AQZ53829.1"/>
    </source>
</evidence>
<gene>
    <name evidence="4" type="ORF">Mame_04537</name>
</gene>
<evidence type="ECO:0000313" key="5">
    <source>
        <dbReference type="Proteomes" id="UP000191135"/>
    </source>
</evidence>
<dbReference type="InterPro" id="IPR012341">
    <property type="entry name" value="6hp_glycosidase-like_sf"/>
</dbReference>
<dbReference type="AlphaFoldDB" id="A0A1U9Z7Y4"/>
<dbReference type="InterPro" id="IPR033432">
    <property type="entry name" value="GH94_catalytic"/>
</dbReference>
<accession>A0A1U9Z7Y4</accession>
<keyword evidence="4" id="KW-0614">Plasmid</keyword>
<organism evidence="4 5">
    <name type="scientific">Martelella mediterranea DSM 17316</name>
    <dbReference type="NCBI Taxonomy" id="1122214"/>
    <lineage>
        <taxon>Bacteria</taxon>
        <taxon>Pseudomonadati</taxon>
        <taxon>Pseudomonadota</taxon>
        <taxon>Alphaproteobacteria</taxon>
        <taxon>Hyphomicrobiales</taxon>
        <taxon>Aurantimonadaceae</taxon>
        <taxon>Martelella</taxon>
    </lineage>
</organism>
<dbReference type="Gene3D" id="1.50.10.10">
    <property type="match status" value="1"/>
</dbReference>
<sequence length="125" mass="13300">MASLEKHLIRRDHGLALLFTPPFDDGPRDPGYIKGYPPGLRENGGQYSHAAMCAIMAFAKSGAGDKAHDLFALLNPINHALTAAEADRYKVEPYVVAADVYSVALNVPPISICRPAVASGPIATD</sequence>
<dbReference type="GO" id="GO:0016757">
    <property type="term" value="F:glycosyltransferase activity"/>
    <property type="evidence" value="ECO:0007669"/>
    <property type="project" value="UniProtKB-KW"/>
</dbReference>
<protein>
    <submittedName>
        <fullName evidence="4">Cellobiose phosphorylase</fullName>
    </submittedName>
</protein>